<comment type="caution">
    <text evidence="6">The sequence shown here is derived from an EMBL/GenBank/DDBJ whole genome shotgun (WGS) entry which is preliminary data.</text>
</comment>
<dbReference type="AlphaFoldDB" id="A0AA39KWH5"/>
<feature type="signal peptide" evidence="4">
    <location>
        <begin position="1"/>
        <end position="28"/>
    </location>
</feature>
<dbReference type="Pfam" id="PF07648">
    <property type="entry name" value="Kazal_2"/>
    <property type="match status" value="2"/>
</dbReference>
<evidence type="ECO:0000313" key="7">
    <source>
        <dbReference type="Proteomes" id="UP001168990"/>
    </source>
</evidence>
<dbReference type="PANTHER" id="PTHR21179">
    <property type="entry name" value="SERINE-TYPE ENDOPEPTIDASE INHIBITOR"/>
    <property type="match status" value="1"/>
</dbReference>
<evidence type="ECO:0000313" key="6">
    <source>
        <dbReference type="EMBL" id="KAK0176335.1"/>
    </source>
</evidence>
<protein>
    <recommendedName>
        <fullName evidence="5">Kazal-like domain-containing protein</fullName>
    </recommendedName>
</protein>
<name>A0AA39KWH5_9HYME</name>
<dbReference type="PROSITE" id="PS51465">
    <property type="entry name" value="KAZAL_2"/>
    <property type="match status" value="4"/>
</dbReference>
<evidence type="ECO:0000256" key="4">
    <source>
        <dbReference type="SAM" id="SignalP"/>
    </source>
</evidence>
<dbReference type="Gene3D" id="3.30.60.30">
    <property type="match status" value="4"/>
</dbReference>
<dbReference type="SMART" id="SM00280">
    <property type="entry name" value="KAZAL"/>
    <property type="match status" value="4"/>
</dbReference>
<comment type="subcellular location">
    <subcellularLocation>
        <location evidence="1">Secreted</location>
    </subcellularLocation>
</comment>
<dbReference type="CDD" id="cd00104">
    <property type="entry name" value="KAZAL_FS"/>
    <property type="match status" value="4"/>
</dbReference>
<evidence type="ECO:0000256" key="3">
    <source>
        <dbReference type="ARBA" id="ARBA00023157"/>
    </source>
</evidence>
<evidence type="ECO:0000256" key="2">
    <source>
        <dbReference type="ARBA" id="ARBA00022525"/>
    </source>
</evidence>
<dbReference type="InterPro" id="IPR036058">
    <property type="entry name" value="Kazal_dom_sf"/>
</dbReference>
<dbReference type="Pfam" id="PF00050">
    <property type="entry name" value="Kazal_1"/>
    <property type="match status" value="2"/>
</dbReference>
<dbReference type="SUPFAM" id="SSF100895">
    <property type="entry name" value="Kazal-type serine protease inhibitors"/>
    <property type="match status" value="4"/>
</dbReference>
<organism evidence="6 7">
    <name type="scientific">Microctonus aethiopoides</name>
    <dbReference type="NCBI Taxonomy" id="144406"/>
    <lineage>
        <taxon>Eukaryota</taxon>
        <taxon>Metazoa</taxon>
        <taxon>Ecdysozoa</taxon>
        <taxon>Arthropoda</taxon>
        <taxon>Hexapoda</taxon>
        <taxon>Insecta</taxon>
        <taxon>Pterygota</taxon>
        <taxon>Neoptera</taxon>
        <taxon>Endopterygota</taxon>
        <taxon>Hymenoptera</taxon>
        <taxon>Apocrita</taxon>
        <taxon>Ichneumonoidea</taxon>
        <taxon>Braconidae</taxon>
        <taxon>Euphorinae</taxon>
        <taxon>Microctonus</taxon>
    </lineage>
</organism>
<evidence type="ECO:0000259" key="5">
    <source>
        <dbReference type="PROSITE" id="PS51465"/>
    </source>
</evidence>
<keyword evidence="2" id="KW-0964">Secreted</keyword>
<feature type="domain" description="Kazal-like" evidence="5">
    <location>
        <begin position="330"/>
        <end position="383"/>
    </location>
</feature>
<gene>
    <name evidence="6" type="ORF">PV328_000480</name>
</gene>
<dbReference type="Proteomes" id="UP001168990">
    <property type="component" value="Unassembled WGS sequence"/>
</dbReference>
<reference evidence="6" key="1">
    <citation type="journal article" date="2023" name="bioRxiv">
        <title>Scaffold-level genome assemblies of two parasitoid biocontrol wasps reveal the parthenogenesis mechanism and an associated novel virus.</title>
        <authorList>
            <person name="Inwood S."/>
            <person name="Skelly J."/>
            <person name="Guhlin J."/>
            <person name="Harrop T."/>
            <person name="Goldson S."/>
            <person name="Dearden P."/>
        </authorList>
    </citation>
    <scope>NUCLEOTIDE SEQUENCE</scope>
    <source>
        <strain evidence="6">Irish</strain>
        <tissue evidence="6">Whole body</tissue>
    </source>
</reference>
<feature type="domain" description="Kazal-like" evidence="5">
    <location>
        <begin position="31"/>
        <end position="84"/>
    </location>
</feature>
<proteinExistence type="predicted"/>
<keyword evidence="4" id="KW-0732">Signal</keyword>
<dbReference type="PANTHER" id="PTHR21179:SF0">
    <property type="entry name" value="SERINE PROTEASE INHIBITOR KAZAL-TYPE 4"/>
    <property type="match status" value="1"/>
</dbReference>
<evidence type="ECO:0000256" key="1">
    <source>
        <dbReference type="ARBA" id="ARBA00004613"/>
    </source>
</evidence>
<dbReference type="InterPro" id="IPR039932">
    <property type="entry name" value="Spink4-like"/>
</dbReference>
<reference evidence="6" key="2">
    <citation type="submission" date="2023-03" db="EMBL/GenBank/DDBJ databases">
        <authorList>
            <person name="Inwood S.N."/>
            <person name="Skelly J.G."/>
            <person name="Guhlin J."/>
            <person name="Harrop T.W.R."/>
            <person name="Goldson S.G."/>
            <person name="Dearden P.K."/>
        </authorList>
    </citation>
    <scope>NUCLEOTIDE SEQUENCE</scope>
    <source>
        <strain evidence="6">Irish</strain>
        <tissue evidence="6">Whole body</tissue>
    </source>
</reference>
<dbReference type="GO" id="GO:0004867">
    <property type="term" value="F:serine-type endopeptidase inhibitor activity"/>
    <property type="evidence" value="ECO:0007669"/>
    <property type="project" value="InterPro"/>
</dbReference>
<dbReference type="EMBL" id="JAQQBS010000001">
    <property type="protein sequence ID" value="KAK0176335.1"/>
    <property type="molecule type" value="Genomic_DNA"/>
</dbReference>
<keyword evidence="3" id="KW-1015">Disulfide bond</keyword>
<feature type="chain" id="PRO_5041268412" description="Kazal-like domain-containing protein" evidence="4">
    <location>
        <begin position="29"/>
        <end position="385"/>
    </location>
</feature>
<sequence length="385" mass="43930">MTSNVPTFGNKWLSILLVIVTLSNPSSMTEKPPTEYCEKYVNYKDYEKVCGTDGITYSNVYHLECINRQDKTDVAVLHMGCCLPGEKILEHNDDFYIYSPVCTPDDGKTWSNILALRCHYHMHNITNERYREGSCSDDKDENPCIKHGFEYTEVNPVCANNGFTYQNLQQVKCLKKNNPRLRVAFDGNCRVPTVVKYLDPSFERTLKFRSETIQFFCEMSRNRFELNPICGTDNVTYDNPFAFLCKRGNNENLTVAFQGVCDSDIHKECLRAGMNYNKRIGGETLKPVKSKPEDAVCANNGKIYRNIHELRCRAKYDKNLSLKVGRACLGPKENPCGAISCEGSDFPVCASNNVTYISIEAMWCINRRKRLNLYALHDGPCLDSY</sequence>
<feature type="domain" description="Kazal-like" evidence="5">
    <location>
        <begin position="129"/>
        <end position="191"/>
    </location>
</feature>
<accession>A0AA39KWH5</accession>
<feature type="domain" description="Kazal-like" evidence="5">
    <location>
        <begin position="211"/>
        <end position="263"/>
    </location>
</feature>
<keyword evidence="7" id="KW-1185">Reference proteome</keyword>
<dbReference type="GO" id="GO:0005576">
    <property type="term" value="C:extracellular region"/>
    <property type="evidence" value="ECO:0007669"/>
    <property type="project" value="UniProtKB-SubCell"/>
</dbReference>
<dbReference type="InterPro" id="IPR002350">
    <property type="entry name" value="Kazal_dom"/>
</dbReference>